<dbReference type="RefSeq" id="WP_330108918.1">
    <property type="nucleotide sequence ID" value="NZ_JAZDQT010000003.1"/>
</dbReference>
<keyword evidence="2" id="KW-1185">Reference proteome</keyword>
<reference evidence="1 2" key="1">
    <citation type="submission" date="2024-01" db="EMBL/GenBank/DDBJ databases">
        <title>Pedobacter sp. nov., isolated from fresh soil.</title>
        <authorList>
            <person name="Le N.T.T."/>
        </authorList>
    </citation>
    <scope>NUCLEOTIDE SEQUENCE [LARGE SCALE GENOMIC DNA]</scope>
    <source>
        <strain evidence="1 2">KR3-3</strain>
    </source>
</reference>
<name>A0ABU7IAX3_9SPHI</name>
<comment type="caution">
    <text evidence="1">The sequence shown here is derived from an EMBL/GenBank/DDBJ whole genome shotgun (WGS) entry which is preliminary data.</text>
</comment>
<organism evidence="1 2">
    <name type="scientific">Pedobacter albus</name>
    <dbReference type="NCBI Taxonomy" id="3113905"/>
    <lineage>
        <taxon>Bacteria</taxon>
        <taxon>Pseudomonadati</taxon>
        <taxon>Bacteroidota</taxon>
        <taxon>Sphingobacteriia</taxon>
        <taxon>Sphingobacteriales</taxon>
        <taxon>Sphingobacteriaceae</taxon>
        <taxon>Pedobacter</taxon>
    </lineage>
</organism>
<protein>
    <recommendedName>
        <fullName evidence="3">CarboxypepD_reg-like domain-containing protein</fullName>
    </recommendedName>
</protein>
<dbReference type="EMBL" id="JAZDQT010000003">
    <property type="protein sequence ID" value="MEE1946617.1"/>
    <property type="molecule type" value="Genomic_DNA"/>
</dbReference>
<gene>
    <name evidence="1" type="ORF">VRU48_15935</name>
</gene>
<evidence type="ECO:0000313" key="1">
    <source>
        <dbReference type="EMBL" id="MEE1946617.1"/>
    </source>
</evidence>
<proteinExistence type="predicted"/>
<evidence type="ECO:0000313" key="2">
    <source>
        <dbReference type="Proteomes" id="UP001336835"/>
    </source>
</evidence>
<dbReference type="Proteomes" id="UP001336835">
    <property type="component" value="Unassembled WGS sequence"/>
</dbReference>
<evidence type="ECO:0008006" key="3">
    <source>
        <dbReference type="Google" id="ProtNLM"/>
    </source>
</evidence>
<accession>A0ABU7IAX3</accession>
<sequence>MNNKIRLGLAFFLVSCLWSFTLKAQQEFMLNGVLFENGSKIRIALAEINNTRNGYAVGSNDIGLFQIRAMVGDTLVITKRGFNDLTVVVKSTKDMVLTLNRGNMLNEVVITGEGKKQTLDAIKKDFKDKGSFYGGKPPLLSYIFTPITAFYELFGRTPRNARRFNNYYNTEIQQTHVDQFFNKSLITKYTGLEGQQLDDFMINYRPDYEKAKTWNQYDGIKWITESYKKYTDTLGKKK</sequence>